<dbReference type="EMBL" id="JH598455">
    <property type="status" value="NOT_ANNOTATED_CDS"/>
    <property type="molecule type" value="Genomic_DNA"/>
</dbReference>
<dbReference type="VEuPathDB" id="FungiDB:HpaG807933"/>
<dbReference type="STRING" id="559515.M4BNE5"/>
<name>M4BNE5_HYAAE</name>
<dbReference type="InterPro" id="IPR005583">
    <property type="entry name" value="YaaA"/>
</dbReference>
<proteinExistence type="predicted"/>
<dbReference type="InParanoid" id="M4BNE5"/>
<organism evidence="2 3">
    <name type="scientific">Hyaloperonospora arabidopsidis (strain Emoy2)</name>
    <name type="common">Downy mildew agent</name>
    <name type="synonym">Peronospora arabidopsidis</name>
    <dbReference type="NCBI Taxonomy" id="559515"/>
    <lineage>
        <taxon>Eukaryota</taxon>
        <taxon>Sar</taxon>
        <taxon>Stramenopiles</taxon>
        <taxon>Oomycota</taxon>
        <taxon>Peronosporomycetes</taxon>
        <taxon>Peronosporales</taxon>
        <taxon>Peronosporaceae</taxon>
        <taxon>Hyaloperonospora</taxon>
    </lineage>
</organism>
<dbReference type="AlphaFoldDB" id="M4BNE5"/>
<feature type="compositionally biased region" description="Basic and acidic residues" evidence="1">
    <location>
        <begin position="144"/>
        <end position="155"/>
    </location>
</feature>
<dbReference type="EnsemblProtists" id="HpaT807933">
    <property type="protein sequence ID" value="HpaP807933"/>
    <property type="gene ID" value="HpaG807933"/>
</dbReference>
<sequence length="197" mass="22077">MGQKFINNRGKDLYAFWGDTIVSELEAVFRDQEAKDNTKPQRVLINIASQEYFKCLPASALEASGISVVECVFKDDGKIKPVYAKRARGLMCRYLIQKHVDSVKGITGFDLEGYKYSKAASSDETLVFARTAAAQKLALQQTREAKMKTGAKPKEEVDEAEPTGKSRSIAMVSIENDDDDDEKSPLRRSTRKKRKTN</sequence>
<dbReference type="HOGENOM" id="CLU_1392612_0_0_1"/>
<dbReference type="Proteomes" id="UP000011713">
    <property type="component" value="Unassembled WGS sequence"/>
</dbReference>
<reference evidence="3" key="1">
    <citation type="journal article" date="2010" name="Science">
        <title>Signatures of adaptation to obligate biotrophy in the Hyaloperonospora arabidopsidis genome.</title>
        <authorList>
            <person name="Baxter L."/>
            <person name="Tripathy S."/>
            <person name="Ishaque N."/>
            <person name="Boot N."/>
            <person name="Cabral A."/>
            <person name="Kemen E."/>
            <person name="Thines M."/>
            <person name="Ah-Fong A."/>
            <person name="Anderson R."/>
            <person name="Badejoko W."/>
            <person name="Bittner-Eddy P."/>
            <person name="Boore J.L."/>
            <person name="Chibucos M.C."/>
            <person name="Coates M."/>
            <person name="Dehal P."/>
            <person name="Delehaunty K."/>
            <person name="Dong S."/>
            <person name="Downton P."/>
            <person name="Dumas B."/>
            <person name="Fabro G."/>
            <person name="Fronick C."/>
            <person name="Fuerstenberg S.I."/>
            <person name="Fulton L."/>
            <person name="Gaulin E."/>
            <person name="Govers F."/>
            <person name="Hughes L."/>
            <person name="Humphray S."/>
            <person name="Jiang R.H."/>
            <person name="Judelson H."/>
            <person name="Kamoun S."/>
            <person name="Kyung K."/>
            <person name="Meijer H."/>
            <person name="Minx P."/>
            <person name="Morris P."/>
            <person name="Nelson J."/>
            <person name="Phuntumart V."/>
            <person name="Qutob D."/>
            <person name="Rehmany A."/>
            <person name="Rougon-Cardoso A."/>
            <person name="Ryden P."/>
            <person name="Torto-Alalibo T."/>
            <person name="Studholme D."/>
            <person name="Wang Y."/>
            <person name="Win J."/>
            <person name="Wood J."/>
            <person name="Clifton S.W."/>
            <person name="Rogers J."/>
            <person name="Van den Ackerveken G."/>
            <person name="Jones J.D."/>
            <person name="McDowell J.M."/>
            <person name="Beynon J."/>
            <person name="Tyler B.M."/>
        </authorList>
    </citation>
    <scope>NUCLEOTIDE SEQUENCE [LARGE SCALE GENOMIC DNA]</scope>
    <source>
        <strain evidence="3">Emoy2</strain>
    </source>
</reference>
<evidence type="ECO:0000313" key="3">
    <source>
        <dbReference type="Proteomes" id="UP000011713"/>
    </source>
</evidence>
<dbReference type="GO" id="GO:0005829">
    <property type="term" value="C:cytosol"/>
    <property type="evidence" value="ECO:0007669"/>
    <property type="project" value="TreeGrafter"/>
</dbReference>
<accession>M4BNE5</accession>
<reference evidence="2" key="2">
    <citation type="submission" date="2015-06" db="UniProtKB">
        <authorList>
            <consortium name="EnsemblProtists"/>
        </authorList>
    </citation>
    <scope>IDENTIFICATION</scope>
    <source>
        <strain evidence="2">Emoy2</strain>
    </source>
</reference>
<evidence type="ECO:0000256" key="1">
    <source>
        <dbReference type="SAM" id="MobiDB-lite"/>
    </source>
</evidence>
<dbReference type="eggNOG" id="ENOG502QWDD">
    <property type="taxonomic scope" value="Eukaryota"/>
</dbReference>
<feature type="compositionally biased region" description="Basic residues" evidence="1">
    <location>
        <begin position="186"/>
        <end position="197"/>
    </location>
</feature>
<feature type="region of interest" description="Disordered" evidence="1">
    <location>
        <begin position="144"/>
        <end position="197"/>
    </location>
</feature>
<evidence type="ECO:0000313" key="2">
    <source>
        <dbReference type="EnsemblProtists" id="HpaP807933"/>
    </source>
</evidence>
<dbReference type="Pfam" id="PF03883">
    <property type="entry name" value="H2O2_YaaD"/>
    <property type="match status" value="1"/>
</dbReference>
<dbReference type="GO" id="GO:0033194">
    <property type="term" value="P:response to hydroperoxide"/>
    <property type="evidence" value="ECO:0007669"/>
    <property type="project" value="TreeGrafter"/>
</dbReference>
<protein>
    <submittedName>
        <fullName evidence="2">Uncharacterized protein</fullName>
    </submittedName>
</protein>
<keyword evidence="3" id="KW-1185">Reference proteome</keyword>
<dbReference type="PANTHER" id="PTHR30283:SF4">
    <property type="entry name" value="PEROXIDE STRESS RESISTANCE PROTEIN YAAA"/>
    <property type="match status" value="1"/>
</dbReference>
<dbReference type="PANTHER" id="PTHR30283">
    <property type="entry name" value="PEROXIDE STRESS RESPONSE PROTEIN YAAA"/>
    <property type="match status" value="1"/>
</dbReference>